<evidence type="ECO:0000313" key="5">
    <source>
        <dbReference type="Proteomes" id="UP000611762"/>
    </source>
</evidence>
<evidence type="ECO:0000256" key="1">
    <source>
        <dbReference type="ARBA" id="ARBA00023125"/>
    </source>
</evidence>
<proteinExistence type="predicted"/>
<keyword evidence="5" id="KW-1185">Reference proteome</keyword>
<protein>
    <submittedName>
        <fullName evidence="4">TetR/AcrR family transcriptional regulator</fullName>
    </submittedName>
</protein>
<dbReference type="PROSITE" id="PS50977">
    <property type="entry name" value="HTH_TETR_2"/>
    <property type="match status" value="1"/>
</dbReference>
<name>A0A926DM93_9FIRM</name>
<dbReference type="EMBL" id="JACRSU010000002">
    <property type="protein sequence ID" value="MBC8540431.1"/>
    <property type="molecule type" value="Genomic_DNA"/>
</dbReference>
<dbReference type="Proteomes" id="UP000611762">
    <property type="component" value="Unassembled WGS sequence"/>
</dbReference>
<organism evidence="4 5">
    <name type="scientific">Congzhengia minquanensis</name>
    <dbReference type="NCBI Taxonomy" id="2763657"/>
    <lineage>
        <taxon>Bacteria</taxon>
        <taxon>Bacillati</taxon>
        <taxon>Bacillota</taxon>
        <taxon>Clostridia</taxon>
        <taxon>Eubacteriales</taxon>
        <taxon>Oscillospiraceae</taxon>
        <taxon>Congzhengia</taxon>
    </lineage>
</organism>
<evidence type="ECO:0000259" key="3">
    <source>
        <dbReference type="PROSITE" id="PS50977"/>
    </source>
</evidence>
<dbReference type="RefSeq" id="WP_177679129.1">
    <property type="nucleotide sequence ID" value="NZ_JACRSU010000002.1"/>
</dbReference>
<dbReference type="AlphaFoldDB" id="A0A926DM93"/>
<sequence length="194" mass="22499">MAYSKGVKLEDELTDQIVDVATKIAYTDGVAHISVKRIINELGVSNRVFYNRFKNIQDVLDIVYHRIVKQMRECINTEYDESCDYYDYLQNIGVAVLKRTYEDKLHFSQYMFEYDSYSESNRNWWIDHIKPLIQYGIDNGLLKEVNTTYISYSIWCFCRGFNADAVGTGLTLDEALDSFKLGLSCIIEGMKPDA</sequence>
<feature type="DNA-binding region" description="H-T-H motif" evidence="2">
    <location>
        <begin position="34"/>
        <end position="53"/>
    </location>
</feature>
<keyword evidence="1 2" id="KW-0238">DNA-binding</keyword>
<dbReference type="SUPFAM" id="SSF46689">
    <property type="entry name" value="Homeodomain-like"/>
    <property type="match status" value="1"/>
</dbReference>
<gene>
    <name evidence="4" type="ORF">H8698_05520</name>
</gene>
<feature type="domain" description="HTH tetR-type" evidence="3">
    <location>
        <begin position="11"/>
        <end position="71"/>
    </location>
</feature>
<dbReference type="Gene3D" id="1.10.357.10">
    <property type="entry name" value="Tetracycline Repressor, domain 2"/>
    <property type="match status" value="1"/>
</dbReference>
<accession>A0A926DM93</accession>
<reference evidence="4" key="1">
    <citation type="submission" date="2020-08" db="EMBL/GenBank/DDBJ databases">
        <title>Genome public.</title>
        <authorList>
            <person name="Liu C."/>
            <person name="Sun Q."/>
        </authorList>
    </citation>
    <scope>NUCLEOTIDE SEQUENCE</scope>
    <source>
        <strain evidence="4">H8</strain>
    </source>
</reference>
<dbReference type="GO" id="GO:0003677">
    <property type="term" value="F:DNA binding"/>
    <property type="evidence" value="ECO:0007669"/>
    <property type="project" value="UniProtKB-UniRule"/>
</dbReference>
<evidence type="ECO:0000313" key="4">
    <source>
        <dbReference type="EMBL" id="MBC8540431.1"/>
    </source>
</evidence>
<evidence type="ECO:0000256" key="2">
    <source>
        <dbReference type="PROSITE-ProRule" id="PRU00335"/>
    </source>
</evidence>
<comment type="caution">
    <text evidence="4">The sequence shown here is derived from an EMBL/GenBank/DDBJ whole genome shotgun (WGS) entry which is preliminary data.</text>
</comment>
<dbReference type="InterPro" id="IPR001647">
    <property type="entry name" value="HTH_TetR"/>
</dbReference>
<dbReference type="InterPro" id="IPR009057">
    <property type="entry name" value="Homeodomain-like_sf"/>
</dbReference>